<dbReference type="AlphaFoldDB" id="A0AAE4NU68"/>
<sequence length="499" mass="54575">MSSRRAQLLSLDAMVSLVIVVFVFTAVLNTSSALKGEITSMLGWYERANIADNMLDIMIKTQGEPADWYQSPGSVKIVGLRSDSSLTGVDYKRVKALALNFNNKNVSGALNNMGTGKDFLLEFYISSFNVSIEGRFPRVHVPNITFADKKGGGVRFDIQGSPNGNDYFSVSYIKITKANGSVYKNENITRLSNNLNIEVNRGDIVEIVTASTTYITTTNAEVPSGLCNSAYSRGNTCVIGPLPENTRITIYATNPQSNFKIQLENKNNWKRIRLTSGEGNVVVTVSAYDNTTPKISSSYTFYTSLMEKKTPTYWFAVINGTPTQDRNSVLASMDRSPWIEPAERRITIARLEYNLSAGPSATDPMVYGLLTSQLPQGAYLSVSAPNSQGNATFVALSGSRLLGLMVYRDKTGGILRGVLVENRTSGVVLKYYSGTASSISIPLKDIFGEGSGMVLGLWFYSLNGWARGDVSINIEPSIEWSLKPKAEPALVKLTVWDDS</sequence>
<keyword evidence="2" id="KW-1185">Reference proteome</keyword>
<dbReference type="EMBL" id="JAVDZE010000002">
    <property type="protein sequence ID" value="MDV3103934.1"/>
    <property type="molecule type" value="Genomic_DNA"/>
</dbReference>
<proteinExistence type="predicted"/>
<reference evidence="1 2" key="1">
    <citation type="submission" date="2023-08" db="EMBL/GenBank/DDBJ databases">
        <title>Draft genome sequence of Thermococcus waiotapuensis WT1T, a thermophilic sulphur-dependent archaeon from order Thermococcales.</title>
        <authorList>
            <person name="Manners S.H."/>
            <person name="Carere C.R."/>
            <person name="Dhami M.K."/>
            <person name="Dobson R.C.J."/>
            <person name="Stott M.B."/>
        </authorList>
    </citation>
    <scope>NUCLEOTIDE SEQUENCE [LARGE SCALE GENOMIC DNA]</scope>
    <source>
        <strain evidence="1 2">WT1</strain>
    </source>
</reference>
<evidence type="ECO:0000313" key="1">
    <source>
        <dbReference type="EMBL" id="MDV3103934.1"/>
    </source>
</evidence>
<name>A0AAE4NU68_9EURY</name>
<protein>
    <submittedName>
        <fullName evidence="1">Uncharacterized protein</fullName>
    </submittedName>
</protein>
<evidence type="ECO:0000313" key="2">
    <source>
        <dbReference type="Proteomes" id="UP001245683"/>
    </source>
</evidence>
<dbReference type="Proteomes" id="UP001245683">
    <property type="component" value="Unassembled WGS sequence"/>
</dbReference>
<organism evidence="1 2">
    <name type="scientific">Thermococcus waiotapuensis</name>
    <dbReference type="NCBI Taxonomy" id="90909"/>
    <lineage>
        <taxon>Archaea</taxon>
        <taxon>Methanobacteriati</taxon>
        <taxon>Methanobacteriota</taxon>
        <taxon>Thermococci</taxon>
        <taxon>Thermococcales</taxon>
        <taxon>Thermococcaceae</taxon>
        <taxon>Thermococcus</taxon>
    </lineage>
</organism>
<dbReference type="RefSeq" id="WP_315341498.1">
    <property type="nucleotide sequence ID" value="NZ_JAVDZE010000002.1"/>
</dbReference>
<comment type="caution">
    <text evidence="1">The sequence shown here is derived from an EMBL/GenBank/DDBJ whole genome shotgun (WGS) entry which is preliminary data.</text>
</comment>
<gene>
    <name evidence="1" type="ORF">RBI02_05160</name>
</gene>
<accession>A0AAE4NU68</accession>